<feature type="domain" description="ATPase BadF/BadG/BcrA/BcrD type" evidence="2">
    <location>
        <begin position="440"/>
        <end position="700"/>
    </location>
</feature>
<sequence>MPAEKDADRFRDPRYHARCWRLRCSGSHRFEHGWRRGRSRARRFPAYHGCPFLPCRNVRLRDDGDSHERNGLSLRCRGGVLVRRRVLRASGFLYPASCLGRWGAMVKNAGCAGLSNRIGIDAGSKTIKVVVLDERGDTVHSVYRRHRSDIKSTLAEVLHELTWQFGDIPGTVGVTGSAGIGISEMLRLPFVQEVVATTQAVQRAYPQADAVIELGGEDAKLVYLTHGLEQRMNATCAGGTGGFIDTIAFMIGTKSSEISKLALGAKRLYPISSRCAVFAQTDIRPLLNAGAKTSDIAASALEAVVRQTLGGLACGRPVEGTVVFLGGPMEHIPELVRRFRSALGLTVQDGIKPVDAHLFTARGAAFFGAEAWDGEGGCRPPTSLLAIERQLASLPPRGNDAGRLPCLFECDEDYALFRRRHGSSKMPRVRLFDCEGPLYLGVDAGSTAVKVAVLDEGGRLAYSDYRQTKGEVLQTTIDLLKRFYATMPRAADGTPYAHVAHAVACGYGEDMLKAGLGIDSGVVETLAHVRAARMFQPDLTFLLDIGGQDMKAIWVHEGRVAEAVLNEACSSGCGSFVEGTAYSLRSTPDRFSDEALFARAPVDLGTKCTVFMTSRVRHAQKAGVAVSDIAAGLAYSVVRNALFRIIGAEKLDTLGKRVVVQGGTFMSDAVLRAFELLSGTNAIRPDTAHLMGAVGAALTARTRARVVQDREEGPVRSGLVGEDELDRLSPVRGSMRCPGCGNACLLSLVDFGGGKLFVSGNRCGRAYEAVGGTGGGAAYRVRRPPNAIALEQKLLRRFSDVDASGSRAHIRIGIMNVLNLHAQVPFWHALFEKLGFSIAVPDDRRAEASGAAREGAATVPSESVCHPAKLAHARLYDLVRNARVNVVFMPRYVRGKRCPVVSGYAGAVADCAPVVREGETLLVSPVLRGMMPTACADDDGDRAALLGGINDVADIAGFSPVTVDELKAAVVSALAAQEEFEETVGRGNERALAWAHGSGGRGAVLGGRPYHVDPAVMHGIDGVLADLGFAVLSPLMPNAFKDERGSEGLGSWGRQSRLAGLARFAASEPSLEFVGLQSFGCAYDAVSLPYARKTLEEAGKSFTALKIDGIADTAHVRIRLRTLAEALEDGEAGGETEEAKRDRSAGADSARDMRFDARCAPVLGAIEREDVDTALRSVPDGVCFVAKALAGRVVRMADNDRSLGGIGVPRVCSRCVLDAVPAIVARSIGRNFDVCWTDEWPGSARDDACCRACGSKRPRIGLVGNALLVFDAFMNDRIVELIEREGCEVVLPRPEGLFVEDVRYLSELDRFAGLGVDHVIYLQAFGCLKGHIHARGALHGLAKRYPNMPITVIDYDPEASALNRENRVLLAIAAAKRSLSASTSSAAPDCGAAG</sequence>
<dbReference type="PANTHER" id="PTHR32329">
    <property type="entry name" value="BIFUNCTIONAL PROTEIN [INCLUDES 2-HYDROXYACYL-COA DEHYDRATASE (N-TER) AND ITS ACTIVATOR DOMAIN (C_TERM)-RELATED"/>
    <property type="match status" value="1"/>
</dbReference>
<protein>
    <recommendedName>
        <fullName evidence="6">CoA activase</fullName>
    </recommendedName>
</protein>
<dbReference type="Pfam" id="PF01869">
    <property type="entry name" value="BcrAD_BadFG"/>
    <property type="match status" value="2"/>
</dbReference>
<gene>
    <name evidence="4" type="ORF">H7313_05700</name>
</gene>
<feature type="domain" description="DUF2229" evidence="3">
    <location>
        <begin position="811"/>
        <end position="1034"/>
    </location>
</feature>
<evidence type="ECO:0008006" key="6">
    <source>
        <dbReference type="Google" id="ProtNLM"/>
    </source>
</evidence>
<dbReference type="PANTHER" id="PTHR32329:SF4">
    <property type="entry name" value="ACTIVATOR OF 2-HYDROXYACYL-COA DEHYDRATASE"/>
    <property type="match status" value="1"/>
</dbReference>
<evidence type="ECO:0000256" key="1">
    <source>
        <dbReference type="SAM" id="MobiDB-lite"/>
    </source>
</evidence>
<comment type="caution">
    <text evidence="4">The sequence shown here is derived from an EMBL/GenBank/DDBJ whole genome shotgun (WGS) entry which is preliminary data.</text>
</comment>
<keyword evidence="5" id="KW-1185">Reference proteome</keyword>
<feature type="compositionally biased region" description="Basic and acidic residues" evidence="1">
    <location>
        <begin position="1137"/>
        <end position="1148"/>
    </location>
</feature>
<reference evidence="4 5" key="1">
    <citation type="submission" date="2020-08" db="EMBL/GenBank/DDBJ databases">
        <authorList>
            <person name="Liu C."/>
            <person name="Sun Q."/>
        </authorList>
    </citation>
    <scope>NUCLEOTIDE SEQUENCE [LARGE SCALE GENOMIC DNA]</scope>
    <source>
        <strain evidence="4 5">N22</strain>
    </source>
</reference>
<evidence type="ECO:0000259" key="3">
    <source>
        <dbReference type="Pfam" id="PF09989"/>
    </source>
</evidence>
<evidence type="ECO:0000313" key="4">
    <source>
        <dbReference type="EMBL" id="MBC2888844.1"/>
    </source>
</evidence>
<name>A0A842JBI5_9ACTN</name>
<dbReference type="Pfam" id="PF09989">
    <property type="entry name" value="DUF2229"/>
    <property type="match status" value="1"/>
</dbReference>
<feature type="domain" description="ATPase BadF/BadG/BcrA/BcrD type" evidence="2">
    <location>
        <begin position="118"/>
        <end position="368"/>
    </location>
</feature>
<organism evidence="4 5">
    <name type="scientific">Gordonibacter massiliensis</name>
    <name type="common">ex Traore et al. 2017</name>
    <dbReference type="NCBI Taxonomy" id="1841863"/>
    <lineage>
        <taxon>Bacteria</taxon>
        <taxon>Bacillati</taxon>
        <taxon>Actinomycetota</taxon>
        <taxon>Coriobacteriia</taxon>
        <taxon>Eggerthellales</taxon>
        <taxon>Eggerthellaceae</taxon>
        <taxon>Gordonibacter</taxon>
    </lineage>
</organism>
<dbReference type="CDD" id="cd24034">
    <property type="entry name" value="ASKHA_NBD_O66634-like_rpt1"/>
    <property type="match status" value="1"/>
</dbReference>
<feature type="region of interest" description="Disordered" evidence="1">
    <location>
        <begin position="1129"/>
        <end position="1148"/>
    </location>
</feature>
<dbReference type="SUPFAM" id="SSF53067">
    <property type="entry name" value="Actin-like ATPase domain"/>
    <property type="match status" value="2"/>
</dbReference>
<dbReference type="EMBL" id="JACMSE010000003">
    <property type="protein sequence ID" value="MBC2888844.1"/>
    <property type="molecule type" value="Genomic_DNA"/>
</dbReference>
<dbReference type="InterPro" id="IPR043129">
    <property type="entry name" value="ATPase_NBD"/>
</dbReference>
<dbReference type="Proteomes" id="UP000587396">
    <property type="component" value="Unassembled WGS sequence"/>
</dbReference>
<evidence type="ECO:0000259" key="2">
    <source>
        <dbReference type="Pfam" id="PF01869"/>
    </source>
</evidence>
<dbReference type="InterPro" id="IPR051805">
    <property type="entry name" value="Dehydratase_Activator_Redct"/>
</dbReference>
<dbReference type="InterPro" id="IPR002731">
    <property type="entry name" value="ATPase_BadF"/>
</dbReference>
<dbReference type="Gene3D" id="3.30.420.40">
    <property type="match status" value="4"/>
</dbReference>
<evidence type="ECO:0000313" key="5">
    <source>
        <dbReference type="Proteomes" id="UP000587396"/>
    </source>
</evidence>
<accession>A0A842JBI5</accession>
<dbReference type="InterPro" id="IPR018709">
    <property type="entry name" value="CoA_activase_DUF2229"/>
</dbReference>
<proteinExistence type="predicted"/>
<dbReference type="CDD" id="cd24035">
    <property type="entry name" value="ASKHA_NBD_O66634-like_rpt2"/>
    <property type="match status" value="1"/>
</dbReference>